<keyword evidence="1 3" id="KW-0238">DNA-binding</keyword>
<dbReference type="PANTHER" id="PTHR30204:SF93">
    <property type="entry name" value="HTH MERR-TYPE DOMAIN-CONTAINING PROTEIN"/>
    <property type="match status" value="1"/>
</dbReference>
<name>A0A1H8IXL1_9SPHN</name>
<organism evidence="3 4">
    <name type="scientific">Sphingomonas gellani</name>
    <dbReference type="NCBI Taxonomy" id="1166340"/>
    <lineage>
        <taxon>Bacteria</taxon>
        <taxon>Pseudomonadati</taxon>
        <taxon>Pseudomonadota</taxon>
        <taxon>Alphaproteobacteria</taxon>
        <taxon>Sphingomonadales</taxon>
        <taxon>Sphingomonadaceae</taxon>
        <taxon>Sphingomonas</taxon>
    </lineage>
</organism>
<dbReference type="STRING" id="1166340.SAMN05192583_3417"/>
<dbReference type="OrthoDB" id="9803659at2"/>
<dbReference type="InterPro" id="IPR009061">
    <property type="entry name" value="DNA-bd_dom_put_sf"/>
</dbReference>
<dbReference type="RefSeq" id="WP_093666923.1">
    <property type="nucleotide sequence ID" value="NZ_FOCF01000011.1"/>
</dbReference>
<protein>
    <submittedName>
        <fullName evidence="3">DNA-binding transcriptional regulator, MerR family</fullName>
    </submittedName>
</protein>
<proteinExistence type="predicted"/>
<accession>A0A1H8IXL1</accession>
<dbReference type="Proteomes" id="UP000199206">
    <property type="component" value="Unassembled WGS sequence"/>
</dbReference>
<evidence type="ECO:0000259" key="2">
    <source>
        <dbReference type="PROSITE" id="PS50937"/>
    </source>
</evidence>
<dbReference type="AlphaFoldDB" id="A0A1H8IXL1"/>
<dbReference type="SUPFAM" id="SSF46955">
    <property type="entry name" value="Putative DNA-binding domain"/>
    <property type="match status" value="1"/>
</dbReference>
<evidence type="ECO:0000313" key="3">
    <source>
        <dbReference type="EMBL" id="SEN72915.1"/>
    </source>
</evidence>
<sequence length="270" mass="30271">MDDSLPIDEVVRRTGLTSRALRFYEARGLISPLRTGAGRRWFGPAELERIHRIVALKKAGLTLGDIKRLFDRKPVDLETLLRAQRRRLAKQVSEVADAIGLIDSALSRIGRGEPLDAATLCSLIHDGDTIMTDQANAWREIIGDYYTPEEQAEWKEHMAASPEFSQTAYLDKWRELSARIEASLPLDPASDIALAFVREWFGLLEPFSRAATPTMWAGSMRLYDDMGAWEGKVDAGFSKRVWDFMRDAAAAARSAGKDVGPLPEWMQHPS</sequence>
<feature type="domain" description="HTH merR-type" evidence="2">
    <location>
        <begin position="4"/>
        <end position="72"/>
    </location>
</feature>
<evidence type="ECO:0000313" key="4">
    <source>
        <dbReference type="Proteomes" id="UP000199206"/>
    </source>
</evidence>
<dbReference type="Gene3D" id="1.10.1660.10">
    <property type="match status" value="1"/>
</dbReference>
<dbReference type="GO" id="GO:0003677">
    <property type="term" value="F:DNA binding"/>
    <property type="evidence" value="ECO:0007669"/>
    <property type="project" value="UniProtKB-KW"/>
</dbReference>
<dbReference type="InterPro" id="IPR047057">
    <property type="entry name" value="MerR_fam"/>
</dbReference>
<evidence type="ECO:0000256" key="1">
    <source>
        <dbReference type="ARBA" id="ARBA00023125"/>
    </source>
</evidence>
<gene>
    <name evidence="3" type="ORF">SAMN05192583_3417</name>
</gene>
<dbReference type="InterPro" id="IPR000551">
    <property type="entry name" value="MerR-type_HTH_dom"/>
</dbReference>
<dbReference type="EMBL" id="FOCF01000011">
    <property type="protein sequence ID" value="SEN72915.1"/>
    <property type="molecule type" value="Genomic_DNA"/>
</dbReference>
<dbReference type="PANTHER" id="PTHR30204">
    <property type="entry name" value="REDOX-CYCLING DRUG-SENSING TRANSCRIPTIONAL ACTIVATOR SOXR"/>
    <property type="match status" value="1"/>
</dbReference>
<dbReference type="PROSITE" id="PS50937">
    <property type="entry name" value="HTH_MERR_2"/>
    <property type="match status" value="1"/>
</dbReference>
<keyword evidence="4" id="KW-1185">Reference proteome</keyword>
<dbReference type="SMART" id="SM00422">
    <property type="entry name" value="HTH_MERR"/>
    <property type="match status" value="1"/>
</dbReference>
<dbReference type="CDD" id="cd00592">
    <property type="entry name" value="HTH_MerR-like"/>
    <property type="match status" value="1"/>
</dbReference>
<dbReference type="Pfam" id="PF13411">
    <property type="entry name" value="MerR_1"/>
    <property type="match status" value="1"/>
</dbReference>
<dbReference type="GO" id="GO:0003700">
    <property type="term" value="F:DNA-binding transcription factor activity"/>
    <property type="evidence" value="ECO:0007669"/>
    <property type="project" value="InterPro"/>
</dbReference>
<reference evidence="4" key="1">
    <citation type="submission" date="2016-10" db="EMBL/GenBank/DDBJ databases">
        <authorList>
            <person name="Varghese N."/>
            <person name="Submissions S."/>
        </authorList>
    </citation>
    <scope>NUCLEOTIDE SEQUENCE [LARGE SCALE GENOMIC DNA]</scope>
    <source>
        <strain evidence="4">S6-262</strain>
    </source>
</reference>